<sequence length="303" mass="35565">MYFRVMNNSLYETPRPMKQIKGLAEELLEKENMAQKPRRLLPPVLNATVDERNVYWILEETYGIFVGRLEKIYDWNQAAKKVARFSKQPIFDEEVGDEWEAYLSYSLEILEYQSQMKDYQASEEAFDYRLRLWEEDYTANRTTRVQEKAEILYRQKYDSQYQDDYNFEVGDKHDYEAGDNSTTEVLTQRIQGILPELDRLIVSDESTLLRAATRLGILRANEGAEAAFKSEWLGPGLKAEDTLLDLAFQLQERIPKTPIETTPVRWFQFVIVPKLLNLLIMEDLEVVYKEANEVRLQSTVEGL</sequence>
<dbReference type="Pfam" id="PF14474">
    <property type="entry name" value="RTC4"/>
    <property type="match status" value="1"/>
</dbReference>
<evidence type="ECO:0000313" key="2">
    <source>
        <dbReference type="EMBL" id="RPB25433.1"/>
    </source>
</evidence>
<proteinExistence type="predicted"/>
<evidence type="ECO:0000259" key="1">
    <source>
        <dbReference type="Pfam" id="PF14474"/>
    </source>
</evidence>
<feature type="domain" description="Restriction of telomere capping protein 4 C-terminal" evidence="1">
    <location>
        <begin position="250"/>
        <end position="300"/>
    </location>
</feature>
<accession>A0A3N4LR85</accession>
<gene>
    <name evidence="2" type="ORF">L211DRAFT_848272</name>
</gene>
<protein>
    <recommendedName>
        <fullName evidence="1">Restriction of telomere capping protein 4 C-terminal domain-containing protein</fullName>
    </recommendedName>
</protein>
<dbReference type="InterPro" id="IPR028094">
    <property type="entry name" value="RTC4_C"/>
</dbReference>
<dbReference type="EMBL" id="ML121538">
    <property type="protein sequence ID" value="RPB25433.1"/>
    <property type="molecule type" value="Genomic_DNA"/>
</dbReference>
<dbReference type="Proteomes" id="UP000267821">
    <property type="component" value="Unassembled WGS sequence"/>
</dbReference>
<keyword evidence="3" id="KW-1185">Reference proteome</keyword>
<dbReference type="AlphaFoldDB" id="A0A3N4LR85"/>
<evidence type="ECO:0000313" key="3">
    <source>
        <dbReference type="Proteomes" id="UP000267821"/>
    </source>
</evidence>
<reference evidence="2 3" key="1">
    <citation type="journal article" date="2018" name="Nat. Ecol. Evol.">
        <title>Pezizomycetes genomes reveal the molecular basis of ectomycorrhizal truffle lifestyle.</title>
        <authorList>
            <person name="Murat C."/>
            <person name="Payen T."/>
            <person name="Noel B."/>
            <person name="Kuo A."/>
            <person name="Morin E."/>
            <person name="Chen J."/>
            <person name="Kohler A."/>
            <person name="Krizsan K."/>
            <person name="Balestrini R."/>
            <person name="Da Silva C."/>
            <person name="Montanini B."/>
            <person name="Hainaut M."/>
            <person name="Levati E."/>
            <person name="Barry K.W."/>
            <person name="Belfiori B."/>
            <person name="Cichocki N."/>
            <person name="Clum A."/>
            <person name="Dockter R.B."/>
            <person name="Fauchery L."/>
            <person name="Guy J."/>
            <person name="Iotti M."/>
            <person name="Le Tacon F."/>
            <person name="Lindquist E.A."/>
            <person name="Lipzen A."/>
            <person name="Malagnac F."/>
            <person name="Mello A."/>
            <person name="Molinier V."/>
            <person name="Miyauchi S."/>
            <person name="Poulain J."/>
            <person name="Riccioni C."/>
            <person name="Rubini A."/>
            <person name="Sitrit Y."/>
            <person name="Splivallo R."/>
            <person name="Traeger S."/>
            <person name="Wang M."/>
            <person name="Zifcakova L."/>
            <person name="Wipf D."/>
            <person name="Zambonelli A."/>
            <person name="Paolocci F."/>
            <person name="Nowrousian M."/>
            <person name="Ottonello S."/>
            <person name="Baldrian P."/>
            <person name="Spatafora J.W."/>
            <person name="Henrissat B."/>
            <person name="Nagy L.G."/>
            <person name="Aury J.M."/>
            <person name="Wincker P."/>
            <person name="Grigoriev I.V."/>
            <person name="Bonfante P."/>
            <person name="Martin F.M."/>
        </authorList>
    </citation>
    <scope>NUCLEOTIDE SEQUENCE [LARGE SCALE GENOMIC DNA]</scope>
    <source>
        <strain evidence="2 3">ATCC MYA-4762</strain>
    </source>
</reference>
<dbReference type="OrthoDB" id="10320637at2759"/>
<organism evidence="2 3">
    <name type="scientific">Terfezia boudieri ATCC MYA-4762</name>
    <dbReference type="NCBI Taxonomy" id="1051890"/>
    <lineage>
        <taxon>Eukaryota</taxon>
        <taxon>Fungi</taxon>
        <taxon>Dikarya</taxon>
        <taxon>Ascomycota</taxon>
        <taxon>Pezizomycotina</taxon>
        <taxon>Pezizomycetes</taxon>
        <taxon>Pezizales</taxon>
        <taxon>Pezizaceae</taxon>
        <taxon>Terfezia</taxon>
    </lineage>
</organism>
<dbReference type="InParanoid" id="A0A3N4LR85"/>
<name>A0A3N4LR85_9PEZI</name>